<gene>
    <name evidence="1" type="ORF">FIC94_14760</name>
</gene>
<reference evidence="1 2" key="1">
    <citation type="submission" date="2019-06" db="EMBL/GenBank/DDBJ databases">
        <title>Ochrobactrum cricket sp.nov., isolated from the insect Teleogryllus occipitalis living in deserted cropland.</title>
        <authorList>
            <person name="Hu M."/>
        </authorList>
    </citation>
    <scope>NUCLEOTIDE SEQUENCE [LARGE SCALE GENOMIC DNA]</scope>
    <source>
        <strain evidence="1 2">LCB8</strain>
    </source>
</reference>
<dbReference type="EMBL" id="VEWL01000009">
    <property type="protein sequence ID" value="TNV13863.1"/>
    <property type="molecule type" value="Genomic_DNA"/>
</dbReference>
<comment type="caution">
    <text evidence="1">The sequence shown here is derived from an EMBL/GenBank/DDBJ whole genome shotgun (WGS) entry which is preliminary data.</text>
</comment>
<protein>
    <submittedName>
        <fullName evidence="1">Uncharacterized protein</fullName>
    </submittedName>
</protein>
<evidence type="ECO:0000313" key="2">
    <source>
        <dbReference type="Proteomes" id="UP000312784"/>
    </source>
</evidence>
<name>A0ABY2Y3D9_9HYPH</name>
<dbReference type="RefSeq" id="WP_140025409.1">
    <property type="nucleotide sequence ID" value="NZ_JBHUFG010000050.1"/>
</dbReference>
<keyword evidence="2" id="KW-1185">Reference proteome</keyword>
<evidence type="ECO:0000313" key="1">
    <source>
        <dbReference type="EMBL" id="TNV13863.1"/>
    </source>
</evidence>
<proteinExistence type="predicted"/>
<dbReference type="Proteomes" id="UP000312784">
    <property type="component" value="Unassembled WGS sequence"/>
</dbReference>
<sequence>MAYIPLQLNITQGSGPDDAKHTGIKPSNIATVYGSPGAALTARITGDAGIREASFGTIYSFTLNANGLGQFHIARKLSLGERDVSPSVTVTITDRDNPQNTISGNVVFGLFGLGDLKLHSQNNTTGAPSDGVTPCTIYVIVNPVVIDIGTLTKLAIRVDGKAFLLGNTGDPAGAFVPLDQDGSATISLASFWPGENKVTVALPESPDGEFFTVRLSFVNFPITQ</sequence>
<organism evidence="1 2">
    <name type="scientific">Ochrobactrum teleogrylli</name>
    <dbReference type="NCBI Taxonomy" id="2479765"/>
    <lineage>
        <taxon>Bacteria</taxon>
        <taxon>Pseudomonadati</taxon>
        <taxon>Pseudomonadota</taxon>
        <taxon>Alphaproteobacteria</taxon>
        <taxon>Hyphomicrobiales</taxon>
        <taxon>Brucellaceae</taxon>
        <taxon>Brucella/Ochrobactrum group</taxon>
        <taxon>Ochrobactrum</taxon>
    </lineage>
</organism>
<accession>A0ABY2Y3D9</accession>